<gene>
    <name evidence="2" type="ORF">BN869_000010676_1</name>
</gene>
<dbReference type="AlphaFoldDB" id="A0A0B7KAS9"/>
<feature type="region of interest" description="Disordered" evidence="1">
    <location>
        <begin position="109"/>
        <end position="139"/>
    </location>
</feature>
<proteinExistence type="predicted"/>
<sequence>MGPAETHLEHGLVKLYWDGVEHELPGLLHLFHQEATSEVTVGDGKMASEDGATGMDLAVIVEDVERAGSHSTPPQAAEEDDIALRNRARALLRASEWLDIEKVVEDREHATVPQKAQGATNVSNATRHEKRAKKRPSAGRRLFERMRRVRYSVIRSTYGRGKSPYAAMHMALRIGTVMFENGVAHTDGGVVISSRLSPYPDQPTLRSSENTKALLLTGKKRKLVFSQSRNPAQQWNSTAMKQVSGNDFCGLFDAKNENKVIDAFIQESLNVKESCTGNVCSCEREKIYAGTIRVLNELKRYLGPRVRLYMNTVASRLLDPSFRLAWHPDNNNCQAFCESLIDSSIFRLSFTSNEPISFGGGENAALNPFIDNSDRLKEVTRDSRLDTSGGLAEFLSTINSESKRGSEAMDQLTQAKTKNLSIHLHRPSRTRNKNSIHELVQ</sequence>
<organism evidence="2">
    <name type="scientific">Bionectria ochroleuca</name>
    <name type="common">Gliocladium roseum</name>
    <dbReference type="NCBI Taxonomy" id="29856"/>
    <lineage>
        <taxon>Eukaryota</taxon>
        <taxon>Fungi</taxon>
        <taxon>Dikarya</taxon>
        <taxon>Ascomycota</taxon>
        <taxon>Pezizomycotina</taxon>
        <taxon>Sordariomycetes</taxon>
        <taxon>Hypocreomycetidae</taxon>
        <taxon>Hypocreales</taxon>
        <taxon>Bionectriaceae</taxon>
        <taxon>Clonostachys</taxon>
    </lineage>
</organism>
<evidence type="ECO:0000256" key="1">
    <source>
        <dbReference type="SAM" id="MobiDB-lite"/>
    </source>
</evidence>
<feature type="compositionally biased region" description="Basic residues" evidence="1">
    <location>
        <begin position="128"/>
        <end position="138"/>
    </location>
</feature>
<accession>A0A0B7KAS9</accession>
<name>A0A0B7KAS9_BIOOC</name>
<evidence type="ECO:0000313" key="2">
    <source>
        <dbReference type="EMBL" id="CEO54618.1"/>
    </source>
</evidence>
<protein>
    <submittedName>
        <fullName evidence="2">Uncharacterized protein</fullName>
    </submittedName>
</protein>
<reference evidence="2" key="1">
    <citation type="submission" date="2015-01" db="EMBL/GenBank/DDBJ databases">
        <authorList>
            <person name="Durling Mikael"/>
        </authorList>
    </citation>
    <scope>NUCLEOTIDE SEQUENCE</scope>
</reference>
<dbReference type="EMBL" id="CDPU01000044">
    <property type="protein sequence ID" value="CEO54618.1"/>
    <property type="molecule type" value="Genomic_DNA"/>
</dbReference>